<gene>
    <name evidence="8" type="ORF">CLV43_102748</name>
</gene>
<dbReference type="AlphaFoldDB" id="A0A2T0THR9"/>
<protein>
    <submittedName>
        <fullName evidence="8">DNA-binding SARP family transcriptional activator</fullName>
    </submittedName>
</protein>
<dbReference type="GO" id="GO:0006355">
    <property type="term" value="P:regulation of DNA-templated transcription"/>
    <property type="evidence" value="ECO:0007669"/>
    <property type="project" value="InterPro"/>
</dbReference>
<evidence type="ECO:0000313" key="9">
    <source>
        <dbReference type="Proteomes" id="UP000239494"/>
    </source>
</evidence>
<feature type="DNA-binding region" description="OmpR/PhoB-type" evidence="5">
    <location>
        <begin position="4"/>
        <end position="105"/>
    </location>
</feature>
<evidence type="ECO:0000256" key="6">
    <source>
        <dbReference type="SAM" id="MobiDB-lite"/>
    </source>
</evidence>
<dbReference type="GO" id="GO:0000160">
    <property type="term" value="P:phosphorelay signal transduction system"/>
    <property type="evidence" value="ECO:0007669"/>
    <property type="project" value="InterPro"/>
</dbReference>
<dbReference type="InterPro" id="IPR011990">
    <property type="entry name" value="TPR-like_helical_dom_sf"/>
</dbReference>
<proteinExistence type="inferred from homology"/>
<evidence type="ECO:0000313" key="8">
    <source>
        <dbReference type="EMBL" id="PRY45183.1"/>
    </source>
</evidence>
<dbReference type="InterPro" id="IPR002182">
    <property type="entry name" value="NB-ARC"/>
</dbReference>
<dbReference type="InterPro" id="IPR001867">
    <property type="entry name" value="OmpR/PhoB-type_DNA-bd"/>
</dbReference>
<dbReference type="InterPro" id="IPR016032">
    <property type="entry name" value="Sig_transdc_resp-reg_C-effctor"/>
</dbReference>
<dbReference type="Gene3D" id="1.10.10.10">
    <property type="entry name" value="Winged helix-like DNA-binding domain superfamily/Winged helix DNA-binding domain"/>
    <property type="match status" value="1"/>
</dbReference>
<dbReference type="Proteomes" id="UP000239494">
    <property type="component" value="Unassembled WGS sequence"/>
</dbReference>
<evidence type="ECO:0000256" key="5">
    <source>
        <dbReference type="PROSITE-ProRule" id="PRU01091"/>
    </source>
</evidence>
<sequence>MRTGYVPDNGYDVFFRILGPLQVTIADRVVQLAKNRQLTVLALLLTEANKVVSGGRIIDAVWGDAPPVTADKQIQTCVWRLRSAFEKAGGTGLIETARGGYLLRLPDGCLDTQVFERAMLRGRERAEDGDLAGAVEEYRSALALFQGRPMAELDSPAIEAVAAYWSERRLSVLEECLDIELAMGRHRELVSELRLLVDEYPLREQLRGRLMTALYLSDRRADALAVYRAGRATLVSNLGLDPCARLQDLHRRIIAGHPVSSPQPQRARYAAKIPAQLPADTGDFTGRSDDLDWLDQELRRDRTGGTPIITLIGRGGVGKSALAVHAAHRAQDRFPDGQLHADLRGSTSPLRPQVVLSGFLQALGTPERSIPSDLANQATLFRSITAGKRLLVLLDDAASSAQIEPLLPGGSDSAVLCTSQSSMAETPGATTRRVDGLDTADAVRLLSRLIGAERVSREPESSRAIIGLCGHLPLAIRAAGARLHTRPTFRLERFVDHLADEKRRVAELTYGSLDTGARLTAAADRLSPAERRLWLALSILELPHISAWVAATVAGTSEGEAQRLLDGLADHQLIDVVDGNRLGGSHYEYHPLLRILARQRADQELDAAGLIDALDRLADVFSWLEDRAHRALDPHGAPGQPTLPPEGVLRIGQGLLRDVTHHAELWLAQERPNLPWLRTLATARDHRGPKLPTQQSRALPAGHHVA</sequence>
<dbReference type="InterPro" id="IPR036388">
    <property type="entry name" value="WH-like_DNA-bd_sf"/>
</dbReference>
<evidence type="ECO:0000256" key="1">
    <source>
        <dbReference type="ARBA" id="ARBA00005820"/>
    </source>
</evidence>
<dbReference type="Gene3D" id="3.40.50.300">
    <property type="entry name" value="P-loop containing nucleotide triphosphate hydrolases"/>
    <property type="match status" value="1"/>
</dbReference>
<dbReference type="GO" id="GO:0003677">
    <property type="term" value="F:DNA binding"/>
    <property type="evidence" value="ECO:0007669"/>
    <property type="project" value="UniProtKB-UniRule"/>
</dbReference>
<feature type="region of interest" description="Disordered" evidence="6">
    <location>
        <begin position="686"/>
        <end position="706"/>
    </location>
</feature>
<dbReference type="InterPro" id="IPR027417">
    <property type="entry name" value="P-loop_NTPase"/>
</dbReference>
<dbReference type="PANTHER" id="PTHR35807:SF1">
    <property type="entry name" value="TRANSCRIPTIONAL REGULATOR REDD"/>
    <property type="match status" value="1"/>
</dbReference>
<dbReference type="PRINTS" id="PR00364">
    <property type="entry name" value="DISEASERSIST"/>
</dbReference>
<dbReference type="PANTHER" id="PTHR35807">
    <property type="entry name" value="TRANSCRIPTIONAL REGULATOR REDD-RELATED"/>
    <property type="match status" value="1"/>
</dbReference>
<keyword evidence="2" id="KW-0805">Transcription regulation</keyword>
<dbReference type="GO" id="GO:0043531">
    <property type="term" value="F:ADP binding"/>
    <property type="evidence" value="ECO:0007669"/>
    <property type="project" value="InterPro"/>
</dbReference>
<dbReference type="PROSITE" id="PS51755">
    <property type="entry name" value="OMPR_PHOB"/>
    <property type="match status" value="1"/>
</dbReference>
<comment type="similarity">
    <text evidence="1">Belongs to the AfsR/DnrI/RedD regulatory family.</text>
</comment>
<dbReference type="InterPro" id="IPR005158">
    <property type="entry name" value="BTAD"/>
</dbReference>
<keyword evidence="9" id="KW-1185">Reference proteome</keyword>
<dbReference type="OrthoDB" id="5521887at2"/>
<keyword evidence="3 5" id="KW-0238">DNA-binding</keyword>
<comment type="caution">
    <text evidence="8">The sequence shown here is derived from an EMBL/GenBank/DDBJ whole genome shotgun (WGS) entry which is preliminary data.</text>
</comment>
<dbReference type="EMBL" id="PVTF01000002">
    <property type="protein sequence ID" value="PRY45183.1"/>
    <property type="molecule type" value="Genomic_DNA"/>
</dbReference>
<name>A0A2T0THR9_9PSEU</name>
<dbReference type="Pfam" id="PF00486">
    <property type="entry name" value="Trans_reg_C"/>
    <property type="match status" value="1"/>
</dbReference>
<dbReference type="InterPro" id="IPR051677">
    <property type="entry name" value="AfsR-DnrI-RedD_regulator"/>
</dbReference>
<evidence type="ECO:0000256" key="2">
    <source>
        <dbReference type="ARBA" id="ARBA00023015"/>
    </source>
</evidence>
<reference evidence="8 9" key="1">
    <citation type="submission" date="2018-03" db="EMBL/GenBank/DDBJ databases">
        <title>Genomic Encyclopedia of Archaeal and Bacterial Type Strains, Phase II (KMG-II): from individual species to whole genera.</title>
        <authorList>
            <person name="Goeker M."/>
        </authorList>
    </citation>
    <scope>NUCLEOTIDE SEQUENCE [LARGE SCALE GENOMIC DNA]</scope>
    <source>
        <strain evidence="8 9">DSM 44720</strain>
    </source>
</reference>
<dbReference type="SUPFAM" id="SSF46894">
    <property type="entry name" value="C-terminal effector domain of the bipartite response regulators"/>
    <property type="match status" value="1"/>
</dbReference>
<organism evidence="8 9">
    <name type="scientific">Umezawaea tangerina</name>
    <dbReference type="NCBI Taxonomy" id="84725"/>
    <lineage>
        <taxon>Bacteria</taxon>
        <taxon>Bacillati</taxon>
        <taxon>Actinomycetota</taxon>
        <taxon>Actinomycetes</taxon>
        <taxon>Pseudonocardiales</taxon>
        <taxon>Pseudonocardiaceae</taxon>
        <taxon>Umezawaea</taxon>
    </lineage>
</organism>
<dbReference type="SMART" id="SM01043">
    <property type="entry name" value="BTAD"/>
    <property type="match status" value="1"/>
</dbReference>
<keyword evidence="4" id="KW-0804">Transcription</keyword>
<dbReference type="Pfam" id="PF00931">
    <property type="entry name" value="NB-ARC"/>
    <property type="match status" value="1"/>
</dbReference>
<evidence type="ECO:0000256" key="3">
    <source>
        <dbReference type="ARBA" id="ARBA00023125"/>
    </source>
</evidence>
<dbReference type="CDD" id="cd00383">
    <property type="entry name" value="trans_reg_C"/>
    <property type="match status" value="1"/>
</dbReference>
<evidence type="ECO:0000256" key="4">
    <source>
        <dbReference type="ARBA" id="ARBA00023163"/>
    </source>
</evidence>
<dbReference type="Pfam" id="PF03704">
    <property type="entry name" value="BTAD"/>
    <property type="match status" value="1"/>
</dbReference>
<accession>A0A2T0THR9</accession>
<dbReference type="SMART" id="SM00862">
    <property type="entry name" value="Trans_reg_C"/>
    <property type="match status" value="1"/>
</dbReference>
<evidence type="ECO:0000259" key="7">
    <source>
        <dbReference type="PROSITE" id="PS51755"/>
    </source>
</evidence>
<dbReference type="CDD" id="cd15831">
    <property type="entry name" value="BTAD"/>
    <property type="match status" value="1"/>
</dbReference>
<dbReference type="SUPFAM" id="SSF52540">
    <property type="entry name" value="P-loop containing nucleoside triphosphate hydrolases"/>
    <property type="match status" value="1"/>
</dbReference>
<feature type="domain" description="OmpR/PhoB-type" evidence="7">
    <location>
        <begin position="4"/>
        <end position="105"/>
    </location>
</feature>
<dbReference type="Gene3D" id="1.25.40.10">
    <property type="entry name" value="Tetratricopeptide repeat domain"/>
    <property type="match status" value="1"/>
</dbReference>
<dbReference type="SUPFAM" id="SSF48452">
    <property type="entry name" value="TPR-like"/>
    <property type="match status" value="1"/>
</dbReference>